<feature type="binding site" evidence="3">
    <location>
        <position position="50"/>
    </location>
    <ligand>
        <name>a divalent metal cation</name>
        <dbReference type="ChEBI" id="CHEBI:60240"/>
    </ligand>
</feature>
<dbReference type="GO" id="GO:0046872">
    <property type="term" value="F:metal ion binding"/>
    <property type="evidence" value="ECO:0007669"/>
    <property type="project" value="UniProtKB-KW"/>
</dbReference>
<reference evidence="4 5" key="1">
    <citation type="submission" date="2016-10" db="EMBL/GenBank/DDBJ databases">
        <title>Updated version of Genome Assembly of Janthinobacterium lividum ERGS5:01.</title>
        <authorList>
            <person name="Kumar R."/>
            <person name="Acharya V."/>
            <person name="Singh D."/>
        </authorList>
    </citation>
    <scope>NUCLEOTIDE SEQUENCE [LARGE SCALE GENOMIC DNA]</scope>
    <source>
        <strain evidence="4 5">ERGS5:01</strain>
    </source>
</reference>
<evidence type="ECO:0000313" key="5">
    <source>
        <dbReference type="Proteomes" id="UP000092634"/>
    </source>
</evidence>
<evidence type="ECO:0000313" key="4">
    <source>
        <dbReference type="EMBL" id="OFJ49052.1"/>
    </source>
</evidence>
<comment type="caution">
    <text evidence="4">The sequence shown here is derived from an EMBL/GenBank/DDBJ whole genome shotgun (WGS) entry which is preliminary data.</text>
</comment>
<proteinExistence type="inferred from homology"/>
<dbReference type="PANTHER" id="PTHR37302:SF1">
    <property type="entry name" value="PROTEIN DINB"/>
    <property type="match status" value="1"/>
</dbReference>
<feature type="binding site" evidence="3">
    <location>
        <position position="147"/>
    </location>
    <ligand>
        <name>a divalent metal cation</name>
        <dbReference type="ChEBI" id="CHEBI:60240"/>
    </ligand>
</feature>
<gene>
    <name evidence="4" type="ORF">BA896_009275</name>
</gene>
<dbReference type="Gene3D" id="1.20.120.450">
    <property type="entry name" value="dinb family like domain"/>
    <property type="match status" value="1"/>
</dbReference>
<name>A0A1E8PRZ7_9BURK</name>
<dbReference type="SUPFAM" id="SSF109854">
    <property type="entry name" value="DinB/YfiT-like putative metalloenzymes"/>
    <property type="match status" value="1"/>
</dbReference>
<evidence type="ECO:0000256" key="1">
    <source>
        <dbReference type="ARBA" id="ARBA00008635"/>
    </source>
</evidence>
<dbReference type="EMBL" id="MAQB02000001">
    <property type="protein sequence ID" value="OFJ49052.1"/>
    <property type="molecule type" value="Genomic_DNA"/>
</dbReference>
<keyword evidence="2 3" id="KW-0479">Metal-binding</keyword>
<organism evidence="4 5">
    <name type="scientific">Janthinobacterium lividum</name>
    <dbReference type="NCBI Taxonomy" id="29581"/>
    <lineage>
        <taxon>Bacteria</taxon>
        <taxon>Pseudomonadati</taxon>
        <taxon>Pseudomonadota</taxon>
        <taxon>Betaproteobacteria</taxon>
        <taxon>Burkholderiales</taxon>
        <taxon>Oxalobacteraceae</taxon>
        <taxon>Janthinobacterium</taxon>
    </lineage>
</organism>
<evidence type="ECO:0000256" key="3">
    <source>
        <dbReference type="PIRSR" id="PIRSR607837-1"/>
    </source>
</evidence>
<protein>
    <submittedName>
        <fullName evidence="4">Damage-inducible protein DinB</fullName>
    </submittedName>
</protein>
<dbReference type="Pfam" id="PF05163">
    <property type="entry name" value="DinB"/>
    <property type="match status" value="1"/>
</dbReference>
<comment type="similarity">
    <text evidence="1">Belongs to the DinB family.</text>
</comment>
<accession>A0A1E8PRZ7</accession>
<feature type="binding site" evidence="3">
    <location>
        <position position="151"/>
    </location>
    <ligand>
        <name>a divalent metal cation</name>
        <dbReference type="ChEBI" id="CHEBI:60240"/>
    </ligand>
</feature>
<sequence length="181" mass="20640">MQRCAHLGLMADYNQWMNAKVYAAAASLPPGELQRERGAYFGSLLATLNHVMVGDTLWLQRYAKHPASFPRLDPIRAITPPTSLTQPLFAAEDFSAMHAHRLWLDQLIVDWSTSIREEDLDHLLDYRNSKGQNRREFFSLLMHFFNHQTHHRGQASTLLSQAGVDIGETDLLFIIPNHPGH</sequence>
<dbReference type="AlphaFoldDB" id="A0A1E8PRZ7"/>
<evidence type="ECO:0000256" key="2">
    <source>
        <dbReference type="ARBA" id="ARBA00022723"/>
    </source>
</evidence>
<dbReference type="InterPro" id="IPR007837">
    <property type="entry name" value="DinB"/>
</dbReference>
<dbReference type="PANTHER" id="PTHR37302">
    <property type="entry name" value="SLR1116 PROTEIN"/>
    <property type="match status" value="1"/>
</dbReference>
<dbReference type="InterPro" id="IPR034660">
    <property type="entry name" value="DinB/YfiT-like"/>
</dbReference>
<dbReference type="Proteomes" id="UP000092634">
    <property type="component" value="Unassembled WGS sequence"/>
</dbReference>